<protein>
    <submittedName>
        <fullName evidence="1">AlNc14C33G2999 protein</fullName>
    </submittedName>
</protein>
<proteinExistence type="predicted"/>
<reference evidence="1" key="1">
    <citation type="journal article" date="2011" name="PLoS Biol.">
        <title>Gene gain and loss during evolution of obligate parasitism in the white rust pathogen of Arabidopsis thaliana.</title>
        <authorList>
            <person name="Kemen E."/>
            <person name="Gardiner A."/>
            <person name="Schultz-Larsen T."/>
            <person name="Kemen A.C."/>
            <person name="Balmuth A.L."/>
            <person name="Robert-Seilaniantz A."/>
            <person name="Bailey K."/>
            <person name="Holub E."/>
            <person name="Studholme D.J."/>
            <person name="Maclean D."/>
            <person name="Jones J.D."/>
        </authorList>
    </citation>
    <scope>NUCLEOTIDE SEQUENCE</scope>
</reference>
<reference evidence="1" key="2">
    <citation type="submission" date="2011-02" db="EMBL/GenBank/DDBJ databases">
        <authorList>
            <person name="MacLean D."/>
        </authorList>
    </citation>
    <scope>NUCLEOTIDE SEQUENCE</scope>
</reference>
<accession>F0W8A5</accession>
<dbReference type="HOGENOM" id="CLU_2163112_0_0_1"/>
<name>F0W8A5_9STRA</name>
<dbReference type="AlphaFoldDB" id="F0W8A5"/>
<sequence length="111" mass="12733">MDRMGWCQDWLYYRLALSPLFCGCNSLINYGGDVSSSMSAQTWLPGLYPHVSQMNEIPDGGVLESSKLKMDMHGLHKICSLTIKKRVWDTWESLKPSHALERRVDYLVQLP</sequence>
<evidence type="ECO:0000313" key="1">
    <source>
        <dbReference type="EMBL" id="CCA17305.1"/>
    </source>
</evidence>
<organism evidence="1">
    <name type="scientific">Albugo laibachii Nc14</name>
    <dbReference type="NCBI Taxonomy" id="890382"/>
    <lineage>
        <taxon>Eukaryota</taxon>
        <taxon>Sar</taxon>
        <taxon>Stramenopiles</taxon>
        <taxon>Oomycota</taxon>
        <taxon>Peronosporomycetes</taxon>
        <taxon>Albuginales</taxon>
        <taxon>Albuginaceae</taxon>
        <taxon>Albugo</taxon>
    </lineage>
</organism>
<dbReference type="EMBL" id="FR824078">
    <property type="protein sequence ID" value="CCA17305.1"/>
    <property type="molecule type" value="Genomic_DNA"/>
</dbReference>
<gene>
    <name evidence="1" type="primary">AlNc14C33G2999</name>
    <name evidence="1" type="ORF">ALNC14_034480</name>
</gene>